<dbReference type="RefSeq" id="WP_089356186.1">
    <property type="nucleotide sequence ID" value="NZ_FZPD01000002.1"/>
</dbReference>
<evidence type="ECO:0000259" key="1">
    <source>
        <dbReference type="SMART" id="SM00829"/>
    </source>
</evidence>
<accession>A0A239HR84</accession>
<proteinExistence type="predicted"/>
<dbReference type="EMBL" id="FZPD01000002">
    <property type="protein sequence ID" value="SNS83711.1"/>
    <property type="molecule type" value="Genomic_DNA"/>
</dbReference>
<protein>
    <submittedName>
        <fullName evidence="2">NADPH2:quinone reductase</fullName>
    </submittedName>
</protein>
<dbReference type="OrthoDB" id="9787435at2"/>
<dbReference type="SMART" id="SM00829">
    <property type="entry name" value="PKS_ER"/>
    <property type="match status" value="1"/>
</dbReference>
<dbReference type="PROSITE" id="PS01162">
    <property type="entry name" value="QOR_ZETA_CRYSTAL"/>
    <property type="match status" value="1"/>
</dbReference>
<dbReference type="InterPro" id="IPR036291">
    <property type="entry name" value="NAD(P)-bd_dom_sf"/>
</dbReference>
<dbReference type="InterPro" id="IPR051397">
    <property type="entry name" value="Zn-ADH-like_protein"/>
</dbReference>
<dbReference type="SUPFAM" id="SSF51735">
    <property type="entry name" value="NAD(P)-binding Rossmann-fold domains"/>
    <property type="match status" value="1"/>
</dbReference>
<dbReference type="InterPro" id="IPR013154">
    <property type="entry name" value="ADH-like_N"/>
</dbReference>
<evidence type="ECO:0000313" key="2">
    <source>
        <dbReference type="EMBL" id="SNS83711.1"/>
    </source>
</evidence>
<name>A0A239HR84_EKHLU</name>
<dbReference type="Gene3D" id="3.40.50.720">
    <property type="entry name" value="NAD(P)-binding Rossmann-like Domain"/>
    <property type="match status" value="1"/>
</dbReference>
<organism evidence="2 3">
    <name type="scientific">Ekhidna lutea</name>
    <dbReference type="NCBI Taxonomy" id="447679"/>
    <lineage>
        <taxon>Bacteria</taxon>
        <taxon>Pseudomonadati</taxon>
        <taxon>Bacteroidota</taxon>
        <taxon>Cytophagia</taxon>
        <taxon>Cytophagales</taxon>
        <taxon>Reichenbachiellaceae</taxon>
        <taxon>Ekhidna</taxon>
    </lineage>
</organism>
<dbReference type="PANTHER" id="PTHR43677:SF4">
    <property type="entry name" value="QUINONE OXIDOREDUCTASE-LIKE PROTEIN 2"/>
    <property type="match status" value="1"/>
</dbReference>
<dbReference type="Proteomes" id="UP000198393">
    <property type="component" value="Unassembled WGS sequence"/>
</dbReference>
<reference evidence="2 3" key="1">
    <citation type="submission" date="2017-06" db="EMBL/GenBank/DDBJ databases">
        <authorList>
            <person name="Kim H.J."/>
            <person name="Triplett B.A."/>
        </authorList>
    </citation>
    <scope>NUCLEOTIDE SEQUENCE [LARGE SCALE GENOMIC DNA]</scope>
    <source>
        <strain evidence="2 3">DSM 19307</strain>
    </source>
</reference>
<evidence type="ECO:0000313" key="3">
    <source>
        <dbReference type="Proteomes" id="UP000198393"/>
    </source>
</evidence>
<dbReference type="InterPro" id="IPR002364">
    <property type="entry name" value="Quin_OxRdtase/zeta-crystal_CS"/>
</dbReference>
<keyword evidence="3" id="KW-1185">Reference proteome</keyword>
<dbReference type="GO" id="GO:0016491">
    <property type="term" value="F:oxidoreductase activity"/>
    <property type="evidence" value="ECO:0007669"/>
    <property type="project" value="InterPro"/>
</dbReference>
<dbReference type="Pfam" id="PF08240">
    <property type="entry name" value="ADH_N"/>
    <property type="match status" value="1"/>
</dbReference>
<dbReference type="InterPro" id="IPR011032">
    <property type="entry name" value="GroES-like_sf"/>
</dbReference>
<dbReference type="SUPFAM" id="SSF50129">
    <property type="entry name" value="GroES-like"/>
    <property type="match status" value="1"/>
</dbReference>
<dbReference type="Gene3D" id="3.90.180.10">
    <property type="entry name" value="Medium-chain alcohol dehydrogenases, catalytic domain"/>
    <property type="match status" value="1"/>
</dbReference>
<dbReference type="AlphaFoldDB" id="A0A239HR84"/>
<dbReference type="PANTHER" id="PTHR43677">
    <property type="entry name" value="SHORT-CHAIN DEHYDROGENASE/REDUCTASE"/>
    <property type="match status" value="1"/>
</dbReference>
<sequence length="335" mass="37126">MKVYQLRRTGKPKILKIEEINEPTAAAGEVKVKVEAIGINYAEILSRKGQYSWAPKKPYVMGMECYGEVTQVGEGVSSFKVGDKVIVGQQHGSYAEYTCAPEHLCFPAFDGFTPEENAAYLVNFMTAWVGLKKMCRVERGERVLIQAAAGGVGTAAVQIASALGCEVYGTASKDDKLKLIESLGGKPINYREKDFYQEIIADGGQVDCVLETVGGEVFKKSMKLLAPFGRLVVIGFASMNLKIWNPFSWIKTYRDAPKVNMMKMATESKGVFASHIGYLTANKELTSDIWEELFLFTKDHDLRPVVGRIFDFSELPEAHAFMESRQSTGKLVVKL</sequence>
<dbReference type="GO" id="GO:0008270">
    <property type="term" value="F:zinc ion binding"/>
    <property type="evidence" value="ECO:0007669"/>
    <property type="project" value="InterPro"/>
</dbReference>
<dbReference type="Pfam" id="PF13602">
    <property type="entry name" value="ADH_zinc_N_2"/>
    <property type="match status" value="1"/>
</dbReference>
<feature type="domain" description="Enoyl reductase (ER)" evidence="1">
    <location>
        <begin position="10"/>
        <end position="333"/>
    </location>
</feature>
<dbReference type="InterPro" id="IPR020843">
    <property type="entry name" value="ER"/>
</dbReference>
<gene>
    <name evidence="2" type="ORF">SAMN05421640_1451</name>
</gene>